<evidence type="ECO:0000259" key="4">
    <source>
        <dbReference type="Pfam" id="PF00496"/>
    </source>
</evidence>
<dbReference type="Proteomes" id="UP000294664">
    <property type="component" value="Unassembled WGS sequence"/>
</dbReference>
<dbReference type="GO" id="GO:0030288">
    <property type="term" value="C:outer membrane-bounded periplasmic space"/>
    <property type="evidence" value="ECO:0007669"/>
    <property type="project" value="UniProtKB-ARBA"/>
</dbReference>
<evidence type="ECO:0000256" key="1">
    <source>
        <dbReference type="ARBA" id="ARBA00004418"/>
    </source>
</evidence>
<comment type="subcellular location">
    <subcellularLocation>
        <location evidence="1">Periplasm</location>
    </subcellularLocation>
</comment>
<dbReference type="Gene3D" id="3.90.76.10">
    <property type="entry name" value="Dipeptide-binding Protein, Domain 1"/>
    <property type="match status" value="1"/>
</dbReference>
<comment type="similarity">
    <text evidence="2">Belongs to the bacterial solute-binding protein 5 family.</text>
</comment>
<dbReference type="Gene3D" id="3.40.190.10">
    <property type="entry name" value="Periplasmic binding protein-like II"/>
    <property type="match status" value="1"/>
</dbReference>
<feature type="chain" id="PRO_5020262394" evidence="3">
    <location>
        <begin position="35"/>
        <end position="557"/>
    </location>
</feature>
<evidence type="ECO:0000313" key="5">
    <source>
        <dbReference type="EMBL" id="TCT01669.1"/>
    </source>
</evidence>
<proteinExistence type="inferred from homology"/>
<organism evidence="5 6">
    <name type="scientific">Aquabacter spiritensis</name>
    <dbReference type="NCBI Taxonomy" id="933073"/>
    <lineage>
        <taxon>Bacteria</taxon>
        <taxon>Pseudomonadati</taxon>
        <taxon>Pseudomonadota</taxon>
        <taxon>Alphaproteobacteria</taxon>
        <taxon>Hyphomicrobiales</taxon>
        <taxon>Xanthobacteraceae</taxon>
        <taxon>Aquabacter</taxon>
    </lineage>
</organism>
<dbReference type="GO" id="GO:1904680">
    <property type="term" value="F:peptide transmembrane transporter activity"/>
    <property type="evidence" value="ECO:0007669"/>
    <property type="project" value="TreeGrafter"/>
</dbReference>
<feature type="domain" description="Solute-binding protein family 5" evidence="4">
    <location>
        <begin position="86"/>
        <end position="449"/>
    </location>
</feature>
<evidence type="ECO:0000313" key="6">
    <source>
        <dbReference type="Proteomes" id="UP000294664"/>
    </source>
</evidence>
<dbReference type="SUPFAM" id="SSF53850">
    <property type="entry name" value="Periplasmic binding protein-like II"/>
    <property type="match status" value="1"/>
</dbReference>
<dbReference type="PIRSF" id="PIRSF002741">
    <property type="entry name" value="MppA"/>
    <property type="match status" value="1"/>
</dbReference>
<feature type="signal peptide" evidence="3">
    <location>
        <begin position="1"/>
        <end position="34"/>
    </location>
</feature>
<dbReference type="GO" id="GO:0043190">
    <property type="term" value="C:ATP-binding cassette (ABC) transporter complex"/>
    <property type="evidence" value="ECO:0007669"/>
    <property type="project" value="InterPro"/>
</dbReference>
<keyword evidence="6" id="KW-1185">Reference proteome</keyword>
<evidence type="ECO:0000256" key="3">
    <source>
        <dbReference type="SAM" id="SignalP"/>
    </source>
</evidence>
<comment type="caution">
    <text evidence="5">The sequence shown here is derived from an EMBL/GenBank/DDBJ whole genome shotgun (WGS) entry which is preliminary data.</text>
</comment>
<dbReference type="InterPro" id="IPR030678">
    <property type="entry name" value="Peptide/Ni-bd"/>
</dbReference>
<dbReference type="PANTHER" id="PTHR30290:SF83">
    <property type="entry name" value="ABC TRANSPORTER SUBSTRATE-BINDING PROTEIN"/>
    <property type="match status" value="1"/>
</dbReference>
<dbReference type="InterPro" id="IPR039424">
    <property type="entry name" value="SBP_5"/>
</dbReference>
<evidence type="ECO:0000256" key="2">
    <source>
        <dbReference type="ARBA" id="ARBA00005695"/>
    </source>
</evidence>
<dbReference type="GO" id="GO:0015833">
    <property type="term" value="P:peptide transport"/>
    <property type="evidence" value="ECO:0007669"/>
    <property type="project" value="TreeGrafter"/>
</dbReference>
<dbReference type="Gene3D" id="3.10.105.10">
    <property type="entry name" value="Dipeptide-binding Protein, Domain 3"/>
    <property type="match status" value="1"/>
</dbReference>
<sequence length="557" mass="60893">MPLPQIPLRSGRMLTAALLLATAAAVSAPGAVSAQTTLRIGMTAADIPRTLGQPDQGFEGNRFTGLTMYDGLVNWDLSSATKPSVLVPGLATEWKVDDADKTKWIFKLRPGVTFHDGAPFNADAVVWNVDKVLNKDAVQFDASQVGVTASRMPTLVSAKKIDDMTVELTTKEPDSFLPYNLTNLFMASPAKWQAFYDKAEGADAKAKAAAAWTAFAADASGTGPWKMTKFVPRERLELAKNDAYWDKARVPKTDRMVLLPMPEANARTAALLSGQVDWIEAPAPDALPQLKSRGFTISQNEQPHVWPWQFSRVEGSPWNDIRVRKAANLCIDREGLKDGLLGGLMVPATGTVEPGHPWRGTPTFQIKYDVKEGQKLMKEAGYGPDKKLKVKTQTSASGSGQMLPLPMNEYLQQALAECYFDVQLDVIEWNTLFTNWRRGAKDPTANGSNAINVTYAAMDPFFAMVRFLQSGMAPPVSNNWGFINNPEFDEMVKKARSTFDPAARDAALAELHAASVDDAAFLYVAHDVGPRALSPKVKGLVQPKSWFVDFSPVTVTP</sequence>
<accession>A0A4R3LQ38</accession>
<keyword evidence="3" id="KW-0732">Signal</keyword>
<name>A0A4R3LQ38_9HYPH</name>
<dbReference type="EMBL" id="SMAI01000017">
    <property type="protein sequence ID" value="TCT01669.1"/>
    <property type="molecule type" value="Genomic_DNA"/>
</dbReference>
<dbReference type="CDD" id="cd08495">
    <property type="entry name" value="PBP2_NikA_DppA_OppA_like_8"/>
    <property type="match status" value="1"/>
</dbReference>
<dbReference type="OrthoDB" id="9803988at2"/>
<protein>
    <submittedName>
        <fullName evidence="5">ABC-type transport system substrate-binding protein</fullName>
    </submittedName>
</protein>
<reference evidence="5 6" key="1">
    <citation type="submission" date="2019-03" db="EMBL/GenBank/DDBJ databases">
        <title>Genomic Encyclopedia of Type Strains, Phase IV (KMG-IV): sequencing the most valuable type-strain genomes for metagenomic binning, comparative biology and taxonomic classification.</title>
        <authorList>
            <person name="Goeker M."/>
        </authorList>
    </citation>
    <scope>NUCLEOTIDE SEQUENCE [LARGE SCALE GENOMIC DNA]</scope>
    <source>
        <strain evidence="5 6">DSM 9035</strain>
    </source>
</reference>
<dbReference type="AlphaFoldDB" id="A0A4R3LQ38"/>
<gene>
    <name evidence="5" type="ORF">EDC64_11720</name>
</gene>
<dbReference type="InterPro" id="IPR000914">
    <property type="entry name" value="SBP_5_dom"/>
</dbReference>
<dbReference type="PANTHER" id="PTHR30290">
    <property type="entry name" value="PERIPLASMIC BINDING COMPONENT OF ABC TRANSPORTER"/>
    <property type="match status" value="1"/>
</dbReference>
<dbReference type="Pfam" id="PF00496">
    <property type="entry name" value="SBP_bac_5"/>
    <property type="match status" value="1"/>
</dbReference>